<comment type="caution">
    <text evidence="2">The sequence shown here is derived from an EMBL/GenBank/DDBJ whole genome shotgun (WGS) entry which is preliminary data.</text>
</comment>
<dbReference type="Proteomes" id="UP000027647">
    <property type="component" value="Unassembled WGS sequence"/>
</dbReference>
<gene>
    <name evidence="2" type="ORF">EH31_10590</name>
</gene>
<name>A0A074M6Z5_ERYLO</name>
<dbReference type="PROSITE" id="PS51318">
    <property type="entry name" value="TAT"/>
    <property type="match status" value="1"/>
</dbReference>
<feature type="signal peptide" evidence="1">
    <location>
        <begin position="1"/>
        <end position="27"/>
    </location>
</feature>
<dbReference type="AlphaFoldDB" id="A0A074M6Z5"/>
<evidence type="ECO:0000313" key="3">
    <source>
        <dbReference type="Proteomes" id="UP000027647"/>
    </source>
</evidence>
<keyword evidence="1" id="KW-0732">Signal</keyword>
<dbReference type="NCBIfam" id="TIGR02743">
    <property type="entry name" value="TraW"/>
    <property type="match status" value="1"/>
</dbReference>
<protein>
    <submittedName>
        <fullName evidence="2">Conjugal transfer protein TraW</fullName>
    </submittedName>
</protein>
<evidence type="ECO:0000256" key="1">
    <source>
        <dbReference type="SAM" id="SignalP"/>
    </source>
</evidence>
<dbReference type="STRING" id="1044.EH31_10590"/>
<dbReference type="InterPro" id="IPR014114">
    <property type="entry name" value="TraW"/>
</dbReference>
<feature type="chain" id="PRO_5001696796" evidence="1">
    <location>
        <begin position="28"/>
        <end position="218"/>
    </location>
</feature>
<proteinExistence type="predicted"/>
<dbReference type="OrthoDB" id="7171737at2"/>
<evidence type="ECO:0000313" key="2">
    <source>
        <dbReference type="EMBL" id="KEO90526.1"/>
    </source>
</evidence>
<dbReference type="EMBL" id="JMIW01000003">
    <property type="protein sequence ID" value="KEO90526.1"/>
    <property type="molecule type" value="Genomic_DNA"/>
</dbReference>
<accession>A0A074M6Z5</accession>
<dbReference type="eggNOG" id="ENOG5031QWG">
    <property type="taxonomic scope" value="Bacteria"/>
</dbReference>
<dbReference type="InterPro" id="IPR006311">
    <property type="entry name" value="TAT_signal"/>
</dbReference>
<organism evidence="2 3">
    <name type="scientific">Erythrobacter longus</name>
    <dbReference type="NCBI Taxonomy" id="1044"/>
    <lineage>
        <taxon>Bacteria</taxon>
        <taxon>Pseudomonadati</taxon>
        <taxon>Pseudomonadota</taxon>
        <taxon>Alphaproteobacteria</taxon>
        <taxon>Sphingomonadales</taxon>
        <taxon>Erythrobacteraceae</taxon>
        <taxon>Erythrobacter/Porphyrobacter group</taxon>
        <taxon>Erythrobacter</taxon>
    </lineage>
</organism>
<sequence>MKRRFLLAALLALGASASASPSPAAQAVDHGQMGQTWPIIEPDLMSIIKARLDHAQATGKLDELNQRFMAKVKQRVMRPVPVSGIARAEVTRSWEFDPSIVVENDIRDHKGNLIAAAGQRVNPLATSVLSKALVFVDGDDVEQVEWALQHGSEPQAKIIFVDGSPFELMKTHQRRFYFDQDGKLTSHFGITRTPALVEQQGEVLRVTEQAIARKGAGA</sequence>
<dbReference type="RefSeq" id="WP_034959972.1">
    <property type="nucleotide sequence ID" value="NZ_JMIW01000003.1"/>
</dbReference>
<keyword evidence="3" id="KW-1185">Reference proteome</keyword>
<reference evidence="2 3" key="1">
    <citation type="submission" date="2014-04" db="EMBL/GenBank/DDBJ databases">
        <title>A comprehensive comparison of genomes of Erythrobacter spp. strains.</title>
        <authorList>
            <person name="Zheng Q."/>
        </authorList>
    </citation>
    <scope>NUCLEOTIDE SEQUENCE [LARGE SCALE GENOMIC DNA]</scope>
    <source>
        <strain evidence="2 3">DSM 6997</strain>
    </source>
</reference>